<gene>
    <name evidence="15" type="ORF">EV695_2096</name>
</gene>
<dbReference type="Pfam" id="PF02771">
    <property type="entry name" value="Acyl-CoA_dh_N"/>
    <property type="match status" value="1"/>
</dbReference>
<comment type="function">
    <text evidence="7">Involved in the assimilation of dimethylsulphoniopropionate (DMSP), an important compound in the fixation of carbon in marine phytoplankton, by mediating the conversion of 3-(methylthio)propanoyl-CoA (MMPA-CoA) to 3-(methylthio)acryloyl-CoA (MTA-CoA).</text>
</comment>
<evidence type="ECO:0000256" key="3">
    <source>
        <dbReference type="ARBA" id="ARBA00022630"/>
    </source>
</evidence>
<dbReference type="Proteomes" id="UP000294887">
    <property type="component" value="Unassembled WGS sequence"/>
</dbReference>
<evidence type="ECO:0000313" key="16">
    <source>
        <dbReference type="Proteomes" id="UP000294887"/>
    </source>
</evidence>
<keyword evidence="4 10" id="KW-0274">FAD</keyword>
<keyword evidence="16" id="KW-1185">Reference proteome</keyword>
<dbReference type="InterPro" id="IPR025878">
    <property type="entry name" value="Acyl-CoA_dh-like_C_dom"/>
</dbReference>
<evidence type="ECO:0000256" key="4">
    <source>
        <dbReference type="ARBA" id="ARBA00022827"/>
    </source>
</evidence>
<dbReference type="OrthoDB" id="9764895at2"/>
<dbReference type="GO" id="GO:0050660">
    <property type="term" value="F:flavin adenine dinucleotide binding"/>
    <property type="evidence" value="ECO:0007669"/>
    <property type="project" value="InterPro"/>
</dbReference>
<evidence type="ECO:0000256" key="5">
    <source>
        <dbReference type="ARBA" id="ARBA00023002"/>
    </source>
</evidence>
<comment type="caution">
    <text evidence="15">The sequence shown here is derived from an EMBL/GenBank/DDBJ whole genome shotgun (WGS) entry which is preliminary data.</text>
</comment>
<evidence type="ECO:0000256" key="8">
    <source>
        <dbReference type="ARBA" id="ARBA00066694"/>
    </source>
</evidence>
<dbReference type="InterPro" id="IPR046373">
    <property type="entry name" value="Acyl-CoA_Oxase/DH_mid-dom_sf"/>
</dbReference>
<evidence type="ECO:0000259" key="11">
    <source>
        <dbReference type="Pfam" id="PF00441"/>
    </source>
</evidence>
<dbReference type="Gene3D" id="1.10.540.10">
    <property type="entry name" value="Acyl-CoA dehydrogenase/oxidase, N-terminal domain"/>
    <property type="match status" value="1"/>
</dbReference>
<feature type="domain" description="Acyl-CoA oxidase/dehydrogenase middle" evidence="12">
    <location>
        <begin position="161"/>
        <end position="267"/>
    </location>
</feature>
<dbReference type="Gene3D" id="1.20.140.10">
    <property type="entry name" value="Butyryl-CoA Dehydrogenase, subunit A, domain 3"/>
    <property type="match status" value="1"/>
</dbReference>
<evidence type="ECO:0000256" key="9">
    <source>
        <dbReference type="ARBA" id="ARBA00069043"/>
    </source>
</evidence>
<keyword evidence="3 10" id="KW-0285">Flavoprotein</keyword>
<evidence type="ECO:0000259" key="14">
    <source>
        <dbReference type="Pfam" id="PF12806"/>
    </source>
</evidence>
<dbReference type="InterPro" id="IPR009075">
    <property type="entry name" value="AcylCo_DH/oxidase_C"/>
</dbReference>
<dbReference type="SUPFAM" id="SSF56645">
    <property type="entry name" value="Acyl-CoA dehydrogenase NM domain-like"/>
    <property type="match status" value="1"/>
</dbReference>
<evidence type="ECO:0000313" key="15">
    <source>
        <dbReference type="EMBL" id="TCJ87584.1"/>
    </source>
</evidence>
<sequence length="593" mass="64324">MSYEAPLKEMQFVLKELADINAIAQHPGFEDATPDMVEAILKEAGKLASLVIEPLNNIGDQQGSRLENGVVVNPDGFKEAYQQFVENGWPGLHQPTEFDGQGLPFLMQSAVSEMWNASNMAFALCPMLTAGAIEAINAHGSDEIKKTYLPKMVSGEWTGTMNLTEPQAGSDLSAVRTQATKEGDHYLIKGSKIFITWGDHEMTDNIAHLVLARLPDAPEGVKGISLFIVPKYLINEDGSLGERNDAKAVSLEHKLGIHASPTCVMSFGDETGAVGYLIGEENNGLSCMFTMMNHARLEVGMEGVGLSEGAYQHALAYAKDRTQGYSPGSEGRVSIIHHADVRRMLMQMKAFTEAGRALAYVAAGAHDHAYQSTDEKVADFQRRRMDLLTPIVKAWCTEVAQEVTSLGVQVHGGMGFIEETGAAQYMRDARIITIYEGTTGIQAGDLIGRKVLRDKGATVSELIAELNEFETTLKAQSGDDFAIMSTQFSAALKAVTESTKWVLEKGMETPHSAGAASVNYLMLMGTVLGGWLMAKSALAAQREIDAGSTDEFFKTKILTARFYAEHILPRSEAYATTVQSGVGAIMDLSIENF</sequence>
<dbReference type="SUPFAM" id="SSF47203">
    <property type="entry name" value="Acyl-CoA dehydrogenase C-terminal domain-like"/>
    <property type="match status" value="1"/>
</dbReference>
<evidence type="ECO:0000256" key="6">
    <source>
        <dbReference type="ARBA" id="ARBA00051388"/>
    </source>
</evidence>
<dbReference type="InterPro" id="IPR037069">
    <property type="entry name" value="AcylCoA_DH/ox_N_sf"/>
</dbReference>
<dbReference type="RefSeq" id="WP_131905851.1">
    <property type="nucleotide sequence ID" value="NZ_BAAAFU010000004.1"/>
</dbReference>
<proteinExistence type="inferred from homology"/>
<dbReference type="InterPro" id="IPR009100">
    <property type="entry name" value="AcylCoA_DH/oxidase_NM_dom_sf"/>
</dbReference>
<dbReference type="AlphaFoldDB" id="A0A4R1F4S2"/>
<protein>
    <recommendedName>
        <fullName evidence="9">3-methylmercaptopropionyl-CoA dehydrogenase</fullName>
        <ecNumber evidence="8">1.3.99.41</ecNumber>
    </recommendedName>
</protein>
<evidence type="ECO:0000259" key="13">
    <source>
        <dbReference type="Pfam" id="PF02771"/>
    </source>
</evidence>
<dbReference type="Pfam" id="PF12806">
    <property type="entry name" value="Acyl-CoA_dh_C"/>
    <property type="match status" value="1"/>
</dbReference>
<evidence type="ECO:0000256" key="2">
    <source>
        <dbReference type="ARBA" id="ARBA00009347"/>
    </source>
</evidence>
<dbReference type="InterPro" id="IPR052166">
    <property type="entry name" value="Diverse_Acyl-CoA_DH"/>
</dbReference>
<dbReference type="FunFam" id="2.40.110.10:FF:000031">
    <property type="entry name" value="Acyl-CoA dehydrogenase, putative"/>
    <property type="match status" value="1"/>
</dbReference>
<dbReference type="PANTHER" id="PTHR42803:SF1">
    <property type="entry name" value="BROAD-SPECIFICITY LINEAR ACYL-COA DEHYDROGENASE FADE5"/>
    <property type="match status" value="1"/>
</dbReference>
<accession>A0A4R1F4S2</accession>
<dbReference type="Pfam" id="PF02770">
    <property type="entry name" value="Acyl-CoA_dh_M"/>
    <property type="match status" value="1"/>
</dbReference>
<evidence type="ECO:0000256" key="7">
    <source>
        <dbReference type="ARBA" id="ARBA00058683"/>
    </source>
</evidence>
<dbReference type="GO" id="GO:0016627">
    <property type="term" value="F:oxidoreductase activity, acting on the CH-CH group of donors"/>
    <property type="evidence" value="ECO:0007669"/>
    <property type="project" value="InterPro"/>
</dbReference>
<evidence type="ECO:0000256" key="10">
    <source>
        <dbReference type="RuleBase" id="RU362125"/>
    </source>
</evidence>
<comment type="catalytic activity">
    <reaction evidence="6">
        <text>3-(methylsulfanyl)propanoyl-CoA + oxidized [electron-transfer flavoprotein] + H(+) = 3-(methylsulfanyl)acryloyl-CoA + reduced [electron-transfer flavoprotein]</text>
        <dbReference type="Rhea" id="RHEA:52612"/>
        <dbReference type="Rhea" id="RHEA-COMP:10685"/>
        <dbReference type="Rhea" id="RHEA-COMP:10686"/>
        <dbReference type="ChEBI" id="CHEBI:15378"/>
        <dbReference type="ChEBI" id="CHEBI:57692"/>
        <dbReference type="ChEBI" id="CHEBI:58307"/>
        <dbReference type="ChEBI" id="CHEBI:82815"/>
        <dbReference type="ChEBI" id="CHEBI:84994"/>
        <dbReference type="EC" id="1.3.99.41"/>
    </reaction>
    <physiologicalReaction direction="left-to-right" evidence="6">
        <dbReference type="Rhea" id="RHEA:52613"/>
    </physiologicalReaction>
</comment>
<name>A0A4R1F4S2_9GAMM</name>
<comment type="cofactor">
    <cofactor evidence="1 10">
        <name>FAD</name>
        <dbReference type="ChEBI" id="CHEBI:57692"/>
    </cofactor>
</comment>
<dbReference type="InterPro" id="IPR036250">
    <property type="entry name" value="AcylCo_DH-like_C"/>
</dbReference>
<dbReference type="EMBL" id="SMFQ01000003">
    <property type="protein sequence ID" value="TCJ87584.1"/>
    <property type="molecule type" value="Genomic_DNA"/>
</dbReference>
<dbReference type="InterPro" id="IPR013786">
    <property type="entry name" value="AcylCoA_DH/ox_N"/>
</dbReference>
<keyword evidence="5 10" id="KW-0560">Oxidoreductase</keyword>
<evidence type="ECO:0000256" key="1">
    <source>
        <dbReference type="ARBA" id="ARBA00001974"/>
    </source>
</evidence>
<feature type="domain" description="Acetyl-CoA dehydrogenase-like C-terminal" evidence="14">
    <location>
        <begin position="468"/>
        <end position="588"/>
    </location>
</feature>
<dbReference type="PANTHER" id="PTHR42803">
    <property type="entry name" value="ACYL-COA DEHYDROGENASE"/>
    <property type="match status" value="1"/>
</dbReference>
<feature type="domain" description="Acyl-CoA dehydrogenase/oxidase N-terminal" evidence="13">
    <location>
        <begin position="78"/>
        <end position="156"/>
    </location>
</feature>
<dbReference type="Gene3D" id="2.40.110.10">
    <property type="entry name" value="Butyryl-CoA Dehydrogenase, subunit A, domain 2"/>
    <property type="match status" value="1"/>
</dbReference>
<organism evidence="15 16">
    <name type="scientific">Cocleimonas flava</name>
    <dbReference type="NCBI Taxonomy" id="634765"/>
    <lineage>
        <taxon>Bacteria</taxon>
        <taxon>Pseudomonadati</taxon>
        <taxon>Pseudomonadota</taxon>
        <taxon>Gammaproteobacteria</taxon>
        <taxon>Thiotrichales</taxon>
        <taxon>Thiotrichaceae</taxon>
        <taxon>Cocleimonas</taxon>
    </lineage>
</organism>
<feature type="domain" description="Acyl-CoA dehydrogenase/oxidase C-terminal" evidence="11">
    <location>
        <begin position="282"/>
        <end position="445"/>
    </location>
</feature>
<evidence type="ECO:0000259" key="12">
    <source>
        <dbReference type="Pfam" id="PF02770"/>
    </source>
</evidence>
<dbReference type="Pfam" id="PF00441">
    <property type="entry name" value="Acyl-CoA_dh_1"/>
    <property type="match status" value="1"/>
</dbReference>
<dbReference type="InterPro" id="IPR006091">
    <property type="entry name" value="Acyl-CoA_Oxase/DH_mid-dom"/>
</dbReference>
<dbReference type="EC" id="1.3.99.41" evidence="8"/>
<reference evidence="15 16" key="1">
    <citation type="submission" date="2019-03" db="EMBL/GenBank/DDBJ databases">
        <title>Genomic Encyclopedia of Type Strains, Phase IV (KMG-IV): sequencing the most valuable type-strain genomes for metagenomic binning, comparative biology and taxonomic classification.</title>
        <authorList>
            <person name="Goeker M."/>
        </authorList>
    </citation>
    <scope>NUCLEOTIDE SEQUENCE [LARGE SCALE GENOMIC DNA]</scope>
    <source>
        <strain evidence="15 16">DSM 24830</strain>
    </source>
</reference>
<comment type="similarity">
    <text evidence="2 10">Belongs to the acyl-CoA dehydrogenase family.</text>
</comment>